<keyword evidence="3" id="KW-1185">Reference proteome</keyword>
<feature type="compositionally biased region" description="Polar residues" evidence="1">
    <location>
        <begin position="92"/>
        <end position="101"/>
    </location>
</feature>
<name>X6MG99_RETFI</name>
<evidence type="ECO:0000313" key="2">
    <source>
        <dbReference type="EMBL" id="ETO12080.1"/>
    </source>
</evidence>
<organism evidence="2 3">
    <name type="scientific">Reticulomyxa filosa</name>
    <dbReference type="NCBI Taxonomy" id="46433"/>
    <lineage>
        <taxon>Eukaryota</taxon>
        <taxon>Sar</taxon>
        <taxon>Rhizaria</taxon>
        <taxon>Retaria</taxon>
        <taxon>Foraminifera</taxon>
        <taxon>Monothalamids</taxon>
        <taxon>Reticulomyxidae</taxon>
        <taxon>Reticulomyxa</taxon>
    </lineage>
</organism>
<dbReference type="Proteomes" id="UP000023152">
    <property type="component" value="Unassembled WGS sequence"/>
</dbReference>
<proteinExistence type="predicted"/>
<protein>
    <submittedName>
        <fullName evidence="2">Uncharacterized protein</fullName>
    </submittedName>
</protein>
<sequence>MKKSAEDVPWNESSCNPVQLNEDTEIGQDIIEKNENGCSNMMQLFASYSPARQGRIAESSFRPWNNSHKKLEERQDINFSRFLKTDNVNVEKNGQCSQGQNADKENNNVHNNDSSSLLDTSSQTCNSALFAVQDQQSSGIKQFVFA</sequence>
<feature type="region of interest" description="Disordered" evidence="1">
    <location>
        <begin position="92"/>
        <end position="119"/>
    </location>
</feature>
<reference evidence="2 3" key="1">
    <citation type="journal article" date="2013" name="Curr. Biol.">
        <title>The Genome of the Foraminiferan Reticulomyxa filosa.</title>
        <authorList>
            <person name="Glockner G."/>
            <person name="Hulsmann N."/>
            <person name="Schleicher M."/>
            <person name="Noegel A.A."/>
            <person name="Eichinger L."/>
            <person name="Gallinger C."/>
            <person name="Pawlowski J."/>
            <person name="Sierra R."/>
            <person name="Euteneuer U."/>
            <person name="Pillet L."/>
            <person name="Moustafa A."/>
            <person name="Platzer M."/>
            <person name="Groth M."/>
            <person name="Szafranski K."/>
            <person name="Schliwa M."/>
        </authorList>
    </citation>
    <scope>NUCLEOTIDE SEQUENCE [LARGE SCALE GENOMIC DNA]</scope>
</reference>
<comment type="caution">
    <text evidence="2">The sequence shown here is derived from an EMBL/GenBank/DDBJ whole genome shotgun (WGS) entry which is preliminary data.</text>
</comment>
<accession>X6MG99</accession>
<evidence type="ECO:0000256" key="1">
    <source>
        <dbReference type="SAM" id="MobiDB-lite"/>
    </source>
</evidence>
<dbReference type="EMBL" id="ASPP01021747">
    <property type="protein sequence ID" value="ETO12080.1"/>
    <property type="molecule type" value="Genomic_DNA"/>
</dbReference>
<feature type="compositionally biased region" description="Polar residues" evidence="1">
    <location>
        <begin position="11"/>
        <end position="21"/>
    </location>
</feature>
<gene>
    <name evidence="2" type="ORF">RFI_25295</name>
</gene>
<feature type="region of interest" description="Disordered" evidence="1">
    <location>
        <begin position="1"/>
        <end position="22"/>
    </location>
</feature>
<dbReference type="AlphaFoldDB" id="X6MG99"/>
<evidence type="ECO:0000313" key="3">
    <source>
        <dbReference type="Proteomes" id="UP000023152"/>
    </source>
</evidence>